<keyword evidence="3" id="KW-1185">Reference proteome</keyword>
<dbReference type="Proteomes" id="UP000250321">
    <property type="component" value="Unassembled WGS sequence"/>
</dbReference>
<comment type="caution">
    <text evidence="2">The sequence shown here is derived from an EMBL/GenBank/DDBJ whole genome shotgun (WGS) entry which is preliminary data.</text>
</comment>
<proteinExistence type="predicted"/>
<name>A0A314ZNM3_PRUYE</name>
<evidence type="ECO:0000256" key="1">
    <source>
        <dbReference type="SAM" id="Phobius"/>
    </source>
</evidence>
<gene>
    <name evidence="2" type="ORF">Pyn_40538</name>
</gene>
<organism evidence="2 3">
    <name type="scientific">Prunus yedoensis var. nudiflora</name>
    <dbReference type="NCBI Taxonomy" id="2094558"/>
    <lineage>
        <taxon>Eukaryota</taxon>
        <taxon>Viridiplantae</taxon>
        <taxon>Streptophyta</taxon>
        <taxon>Embryophyta</taxon>
        <taxon>Tracheophyta</taxon>
        <taxon>Spermatophyta</taxon>
        <taxon>Magnoliopsida</taxon>
        <taxon>eudicotyledons</taxon>
        <taxon>Gunneridae</taxon>
        <taxon>Pentapetalae</taxon>
        <taxon>rosids</taxon>
        <taxon>fabids</taxon>
        <taxon>Rosales</taxon>
        <taxon>Rosaceae</taxon>
        <taxon>Amygdaloideae</taxon>
        <taxon>Amygdaleae</taxon>
        <taxon>Prunus</taxon>
    </lineage>
</organism>
<accession>A0A314ZNM3</accession>
<sequence length="115" mass="13210">MEWKKVKENGRGFLDKIECSSAYKRRHFLPSTTTHLGCCKPLATMRIDRRQASPLESFNFMLCSSIFLLSLSQNPHPEIASIISHLWNPSILSLVLPLLPIFFYQIAQKLDEAFV</sequence>
<keyword evidence="1" id="KW-1133">Transmembrane helix</keyword>
<dbReference type="EMBL" id="PJQY01000094">
    <property type="protein sequence ID" value="PQQ18818.1"/>
    <property type="molecule type" value="Genomic_DNA"/>
</dbReference>
<reference evidence="2 3" key="1">
    <citation type="submission" date="2018-02" db="EMBL/GenBank/DDBJ databases">
        <title>Draft genome of wild Prunus yedoensis var. nudiflora.</title>
        <authorList>
            <person name="Baek S."/>
            <person name="Kim J.-H."/>
            <person name="Choi K."/>
            <person name="Kim G.-B."/>
            <person name="Cho A."/>
            <person name="Jang H."/>
            <person name="Shin C.-H."/>
            <person name="Yu H.-J."/>
            <person name="Mun J.-H."/>
        </authorList>
    </citation>
    <scope>NUCLEOTIDE SEQUENCE [LARGE SCALE GENOMIC DNA]</scope>
    <source>
        <strain evidence="3">cv. Jeju island</strain>
        <tissue evidence="2">Leaf</tissue>
    </source>
</reference>
<evidence type="ECO:0000313" key="2">
    <source>
        <dbReference type="EMBL" id="PQQ18818.1"/>
    </source>
</evidence>
<evidence type="ECO:0000313" key="3">
    <source>
        <dbReference type="Proteomes" id="UP000250321"/>
    </source>
</evidence>
<protein>
    <submittedName>
        <fullName evidence="2">Uncharacterized protein</fullName>
    </submittedName>
</protein>
<feature type="transmembrane region" description="Helical" evidence="1">
    <location>
        <begin position="86"/>
        <end position="107"/>
    </location>
</feature>
<keyword evidence="1" id="KW-0472">Membrane</keyword>
<feature type="transmembrane region" description="Helical" evidence="1">
    <location>
        <begin position="55"/>
        <end position="74"/>
    </location>
</feature>
<keyword evidence="1" id="KW-0812">Transmembrane</keyword>
<dbReference type="AlphaFoldDB" id="A0A314ZNM3"/>